<dbReference type="Proteomes" id="UP000672011">
    <property type="component" value="Chromosome"/>
</dbReference>
<dbReference type="EMBL" id="CP072842">
    <property type="protein sequence ID" value="QTV05239.1"/>
    <property type="molecule type" value="Genomic_DNA"/>
</dbReference>
<organism evidence="4 5">
    <name type="scientific">Faecalibacter bovis</name>
    <dbReference type="NCBI Taxonomy" id="2898187"/>
    <lineage>
        <taxon>Bacteria</taxon>
        <taxon>Pseudomonadati</taxon>
        <taxon>Bacteroidota</taxon>
        <taxon>Flavobacteriia</taxon>
        <taxon>Flavobacteriales</taxon>
        <taxon>Weeksellaceae</taxon>
        <taxon>Faecalibacter</taxon>
    </lineage>
</organism>
<dbReference type="InterPro" id="IPR026444">
    <property type="entry name" value="Secre_tail"/>
</dbReference>
<dbReference type="SUPFAM" id="SSF49785">
    <property type="entry name" value="Galactose-binding domain-like"/>
    <property type="match status" value="1"/>
</dbReference>
<keyword evidence="1 2" id="KW-0732">Signal</keyword>
<evidence type="ECO:0000313" key="5">
    <source>
        <dbReference type="Proteomes" id="UP000672011"/>
    </source>
</evidence>
<proteinExistence type="predicted"/>
<name>A0ABX7XBP8_9FLAO</name>
<feature type="signal peptide" evidence="2">
    <location>
        <begin position="1"/>
        <end position="18"/>
    </location>
</feature>
<keyword evidence="5" id="KW-1185">Reference proteome</keyword>
<accession>A0ABX7XBP8</accession>
<reference evidence="4 5" key="1">
    <citation type="journal article" date="2021" name="Int. J. Syst. Evol. Microbiol.">
        <title>Faecalibacter bovis sp. nov., isolated from cow faeces.</title>
        <authorList>
            <person name="Li F."/>
            <person name="Zhao W."/>
            <person name="Hong Q."/>
            <person name="Shao Q."/>
            <person name="Song J."/>
            <person name="Yang S."/>
        </authorList>
    </citation>
    <scope>NUCLEOTIDE SEQUENCE [LARGE SCALE GENOMIC DNA]</scope>
    <source>
        <strain evidence="4 5">ZY171143</strain>
    </source>
</reference>
<evidence type="ECO:0000256" key="1">
    <source>
        <dbReference type="ARBA" id="ARBA00022729"/>
    </source>
</evidence>
<feature type="chain" id="PRO_5045855831" evidence="2">
    <location>
        <begin position="19"/>
        <end position="261"/>
    </location>
</feature>
<feature type="domain" description="Secretion system C-terminal sorting" evidence="3">
    <location>
        <begin position="208"/>
        <end position="259"/>
    </location>
</feature>
<dbReference type="NCBIfam" id="TIGR04183">
    <property type="entry name" value="Por_Secre_tail"/>
    <property type="match status" value="1"/>
</dbReference>
<evidence type="ECO:0000259" key="3">
    <source>
        <dbReference type="Pfam" id="PF18962"/>
    </source>
</evidence>
<evidence type="ECO:0000256" key="2">
    <source>
        <dbReference type="SAM" id="SignalP"/>
    </source>
</evidence>
<sequence>MRNFYSLISVLVASFAIGQTNLVQNPGFEAGEMAPWAAGWTNSYTEPTLVENPANAHSGDWFATYNATATTGFYQNVTTVPGEVYVLTFWYKSSGDGSDSRIWSSFADGNGNFTNLNGSGPSSEDPLRNNNDWLASSNVWTSHTVEFTTPAGFPILQLGVRAYNGGSVSFDDFSVIKKSELGIGEVAQSKYALVSNTVIGSEILFAADSKNVQIINSNGQLVKTASVANGTKLNVSSLPKGVYVITGEVNGQQVSQKIVKK</sequence>
<dbReference type="InterPro" id="IPR008979">
    <property type="entry name" value="Galactose-bd-like_sf"/>
</dbReference>
<evidence type="ECO:0000313" key="4">
    <source>
        <dbReference type="EMBL" id="QTV05239.1"/>
    </source>
</evidence>
<reference evidence="5" key="2">
    <citation type="submission" date="2021-04" db="EMBL/GenBank/DDBJ databases">
        <title>Taxonomy of Flavobacteriaceae bacterium ZY171143.</title>
        <authorList>
            <person name="Li F."/>
        </authorList>
    </citation>
    <scope>NUCLEOTIDE SEQUENCE [LARGE SCALE GENOMIC DNA]</scope>
    <source>
        <strain evidence="5">ZY171143</strain>
    </source>
</reference>
<dbReference type="RefSeq" id="WP_230475868.1">
    <property type="nucleotide sequence ID" value="NZ_CP072842.1"/>
</dbReference>
<dbReference type="Gene3D" id="2.60.120.260">
    <property type="entry name" value="Galactose-binding domain-like"/>
    <property type="match status" value="1"/>
</dbReference>
<gene>
    <name evidence="4" type="ORF">J9309_10700</name>
</gene>
<dbReference type="Pfam" id="PF18962">
    <property type="entry name" value="Por_Secre_tail"/>
    <property type="match status" value="1"/>
</dbReference>
<protein>
    <submittedName>
        <fullName evidence="4">T9SS type A sorting domain-containing protein</fullName>
    </submittedName>
</protein>